<dbReference type="AlphaFoldDB" id="A0A1W2BPC6"/>
<keyword evidence="1" id="KW-0238">DNA-binding</keyword>
<dbReference type="InterPro" id="IPR001650">
    <property type="entry name" value="Helicase_C-like"/>
</dbReference>
<dbReference type="RefSeq" id="WP_075866888.1">
    <property type="nucleotide sequence ID" value="NZ_FWXN01000008.1"/>
</dbReference>
<dbReference type="InterPro" id="IPR050639">
    <property type="entry name" value="SSR_resolvase"/>
</dbReference>
<sequence length="131" mass="14534">MRALIYTSNASVNRKHREYQQALCLRHAGEKGYTVLDIVYDVGRDRTEMERVLDRARAGEFDVLVTINLARLGRHYPAVRALVDEFEAAGITLYLCDQPVASASQLQLMAVMAAFDASASMSKRIRAGKAG</sequence>
<dbReference type="GO" id="GO:0003677">
    <property type="term" value="F:DNA binding"/>
    <property type="evidence" value="ECO:0007669"/>
    <property type="project" value="UniProtKB-KW"/>
</dbReference>
<dbReference type="Proteomes" id="UP000192634">
    <property type="component" value="Unassembled WGS sequence"/>
</dbReference>
<evidence type="ECO:0000256" key="2">
    <source>
        <dbReference type="ARBA" id="ARBA00023172"/>
    </source>
</evidence>
<organism evidence="4 5">
    <name type="scientific">Janibacter indicus</name>
    <dbReference type="NCBI Taxonomy" id="857417"/>
    <lineage>
        <taxon>Bacteria</taxon>
        <taxon>Bacillati</taxon>
        <taxon>Actinomycetota</taxon>
        <taxon>Actinomycetes</taxon>
        <taxon>Micrococcales</taxon>
        <taxon>Intrasporangiaceae</taxon>
        <taxon>Janibacter</taxon>
    </lineage>
</organism>
<evidence type="ECO:0000256" key="1">
    <source>
        <dbReference type="ARBA" id="ARBA00023125"/>
    </source>
</evidence>
<evidence type="ECO:0000313" key="5">
    <source>
        <dbReference type="Proteomes" id="UP000192634"/>
    </source>
</evidence>
<dbReference type="Pfam" id="PF00239">
    <property type="entry name" value="Resolvase"/>
    <property type="match status" value="1"/>
</dbReference>
<dbReference type="CDD" id="cd00338">
    <property type="entry name" value="Ser_Recombinase"/>
    <property type="match status" value="1"/>
</dbReference>
<gene>
    <name evidence="4" type="ORF">SAMN06296429_108211</name>
</gene>
<evidence type="ECO:0000259" key="3">
    <source>
        <dbReference type="PROSITE" id="PS51194"/>
    </source>
</evidence>
<dbReference type="Gene3D" id="3.40.50.1390">
    <property type="entry name" value="Resolvase, N-terminal catalytic domain"/>
    <property type="match status" value="1"/>
</dbReference>
<dbReference type="PANTHER" id="PTHR30461">
    <property type="entry name" value="DNA-INVERTASE FROM LAMBDOID PROPHAGE"/>
    <property type="match status" value="1"/>
</dbReference>
<feature type="domain" description="Helicase C-terminal" evidence="3">
    <location>
        <begin position="1"/>
        <end position="131"/>
    </location>
</feature>
<dbReference type="PANTHER" id="PTHR30461:SF2">
    <property type="entry name" value="SERINE RECOMBINASE PINE-RELATED"/>
    <property type="match status" value="1"/>
</dbReference>
<reference evidence="4 5" key="1">
    <citation type="submission" date="2017-04" db="EMBL/GenBank/DDBJ databases">
        <authorList>
            <person name="Afonso C.L."/>
            <person name="Miller P.J."/>
            <person name="Scott M.A."/>
            <person name="Spackman E."/>
            <person name="Goraichik I."/>
            <person name="Dimitrov K.M."/>
            <person name="Suarez D.L."/>
            <person name="Swayne D.E."/>
        </authorList>
    </citation>
    <scope>NUCLEOTIDE SEQUENCE [LARGE SCALE GENOMIC DNA]</scope>
    <source>
        <strain evidence="4 5">CGMCC 1.12511</strain>
    </source>
</reference>
<dbReference type="PROSITE" id="PS51194">
    <property type="entry name" value="HELICASE_CTER"/>
    <property type="match status" value="1"/>
</dbReference>
<evidence type="ECO:0000313" key="4">
    <source>
        <dbReference type="EMBL" id="SMC74787.1"/>
    </source>
</evidence>
<accession>A0A1W2BPC6</accession>
<dbReference type="InterPro" id="IPR006119">
    <property type="entry name" value="Resolv_N"/>
</dbReference>
<name>A0A1W2BPC6_9MICO</name>
<proteinExistence type="predicted"/>
<dbReference type="InterPro" id="IPR036162">
    <property type="entry name" value="Resolvase-like_N_sf"/>
</dbReference>
<dbReference type="GO" id="GO:0000150">
    <property type="term" value="F:DNA strand exchange activity"/>
    <property type="evidence" value="ECO:0007669"/>
    <property type="project" value="InterPro"/>
</dbReference>
<dbReference type="EMBL" id="FWXN01000008">
    <property type="protein sequence ID" value="SMC74787.1"/>
    <property type="molecule type" value="Genomic_DNA"/>
</dbReference>
<dbReference type="OrthoDB" id="4500247at2"/>
<dbReference type="SUPFAM" id="SSF53041">
    <property type="entry name" value="Resolvase-like"/>
    <property type="match status" value="1"/>
</dbReference>
<keyword evidence="2" id="KW-0233">DNA recombination</keyword>
<dbReference type="SMART" id="SM00857">
    <property type="entry name" value="Resolvase"/>
    <property type="match status" value="1"/>
</dbReference>
<protein>
    <submittedName>
        <fullName evidence="4">Resolvase, N terminal domain</fullName>
    </submittedName>
</protein>